<organism evidence="2 3">
    <name type="scientific">Antrodiella citrinella</name>
    <dbReference type="NCBI Taxonomy" id="2447956"/>
    <lineage>
        <taxon>Eukaryota</taxon>
        <taxon>Fungi</taxon>
        <taxon>Dikarya</taxon>
        <taxon>Basidiomycota</taxon>
        <taxon>Agaricomycotina</taxon>
        <taxon>Agaricomycetes</taxon>
        <taxon>Polyporales</taxon>
        <taxon>Steccherinaceae</taxon>
        <taxon>Antrodiella</taxon>
    </lineage>
</organism>
<sequence>MALSSPAPGTLESSLESVDIKEIIAATHSDGYSIVSNSISLSSASTSLYSLGDTPPFDSITAARAPSIRFTAMSILSTADPRSSWLFKPTVIIPTPKRVKSMLMEPICVDKWAERTDLHAPPGHRPWEDTVTDCDAFPRPPWVPEGSMFSPEALRAILHHRRTTLLDSNINDDSSLLANILYPSNDVSSQSINGCGDIRTHAAVDDSDQKHQDFPSADQVSDVTPLDMPSIMVSTSTAVVPISLESSQCLLPPAPLAIRRGKDLPAPLNLTVPGSYPPTSDRDNGEKPDTGLYPGIPTPFLGTAKYNATFEYPVDDVAISMDLGTMCGNLRSICPPLRTPDVFPPLPPLPTEGDPYDPAVEIPFAEGSDEWDVLEGFLDDVVELPFPEKDLQSIPGKTQPLVPLQRATASKTLEDSVSWDNSVTLDTVSSPEPAPEVESSKSDAASKRQSRRRTVIIETPGSTERRRTRVTLDLSDLASCEDLVEEPTPIPWEPSPPSHFSFSPQSFAQSTPHSRPASSATMKPPARGILKVQKNVRFSIIPDMHEYEDDNSVDADATLATLEHERSPTPPPGGRRNSKVLSDPADLVTAASDKKNRASFPRHPVARSIAKRAKAASTSPPAKSTVPVPALVTPKTPKTPPAGVRRNPLRAVNAHKSLPATAVTSPSAKDARGSAGVIKEEIRKPKRLRAALSMQPEKENRRLSVAPTVQEARSSIAVAGKNGAHASGRMSAITPPKKMHVPFRSMWSKLRA</sequence>
<gene>
    <name evidence="2" type="ORF">EUX98_g841</name>
</gene>
<feature type="compositionally biased region" description="Basic and acidic residues" evidence="1">
    <location>
        <begin position="280"/>
        <end position="289"/>
    </location>
</feature>
<evidence type="ECO:0000256" key="1">
    <source>
        <dbReference type="SAM" id="MobiDB-lite"/>
    </source>
</evidence>
<feature type="region of interest" description="Disordered" evidence="1">
    <location>
        <begin position="268"/>
        <end position="289"/>
    </location>
</feature>
<dbReference type="AlphaFoldDB" id="A0A4S4N2X5"/>
<reference evidence="2 3" key="1">
    <citation type="submission" date="2019-02" db="EMBL/GenBank/DDBJ databases">
        <title>Genome sequencing of the rare red list fungi Antrodiella citrinella (Flaviporus citrinellus).</title>
        <authorList>
            <person name="Buettner E."/>
            <person name="Kellner H."/>
        </authorList>
    </citation>
    <scope>NUCLEOTIDE SEQUENCE [LARGE SCALE GENOMIC DNA]</scope>
    <source>
        <strain evidence="2 3">DSM 108506</strain>
    </source>
</reference>
<accession>A0A4S4N2X5</accession>
<evidence type="ECO:0000313" key="2">
    <source>
        <dbReference type="EMBL" id="THH33326.1"/>
    </source>
</evidence>
<feature type="region of interest" description="Disordered" evidence="1">
    <location>
        <begin position="422"/>
        <end position="528"/>
    </location>
</feature>
<feature type="compositionally biased region" description="Low complexity" evidence="1">
    <location>
        <begin position="615"/>
        <end position="630"/>
    </location>
</feature>
<dbReference type="OrthoDB" id="2646484at2759"/>
<proteinExistence type="predicted"/>
<feature type="compositionally biased region" description="Pro residues" evidence="1">
    <location>
        <begin position="488"/>
        <end position="497"/>
    </location>
</feature>
<dbReference type="EMBL" id="SGPM01000007">
    <property type="protein sequence ID" value="THH33326.1"/>
    <property type="molecule type" value="Genomic_DNA"/>
</dbReference>
<feature type="region of interest" description="Disordered" evidence="1">
    <location>
        <begin position="717"/>
        <end position="737"/>
    </location>
</feature>
<feature type="compositionally biased region" description="Low complexity" evidence="1">
    <location>
        <begin position="498"/>
        <end position="512"/>
    </location>
</feature>
<dbReference type="Proteomes" id="UP000308730">
    <property type="component" value="Unassembled WGS sequence"/>
</dbReference>
<keyword evidence="3" id="KW-1185">Reference proteome</keyword>
<name>A0A4S4N2X5_9APHY</name>
<protein>
    <submittedName>
        <fullName evidence="2">Uncharacterized protein</fullName>
    </submittedName>
</protein>
<comment type="caution">
    <text evidence="2">The sequence shown here is derived from an EMBL/GenBank/DDBJ whole genome shotgun (WGS) entry which is preliminary data.</text>
</comment>
<feature type="region of interest" description="Disordered" evidence="1">
    <location>
        <begin position="543"/>
        <end position="682"/>
    </location>
</feature>
<evidence type="ECO:0000313" key="3">
    <source>
        <dbReference type="Proteomes" id="UP000308730"/>
    </source>
</evidence>